<dbReference type="PANTHER" id="PTHR44858:SF1">
    <property type="entry name" value="UDP-N-ACETYLGLUCOSAMINE--PEPTIDE N-ACETYLGLUCOSAMINYLTRANSFERASE SPINDLY-RELATED"/>
    <property type="match status" value="1"/>
</dbReference>
<organism evidence="4 5">
    <name type="scientific">Sphingobacterium kitahiroshimense</name>
    <dbReference type="NCBI Taxonomy" id="470446"/>
    <lineage>
        <taxon>Bacteria</taxon>
        <taxon>Pseudomonadati</taxon>
        <taxon>Bacteroidota</taxon>
        <taxon>Sphingobacteriia</taxon>
        <taxon>Sphingobacteriales</taxon>
        <taxon>Sphingobacteriaceae</taxon>
        <taxon>Sphingobacterium</taxon>
    </lineage>
</organism>
<evidence type="ECO:0000256" key="2">
    <source>
        <dbReference type="ARBA" id="ARBA00022803"/>
    </source>
</evidence>
<dbReference type="EMBL" id="JBDJNQ010000001">
    <property type="protein sequence ID" value="MEN5376186.1"/>
    <property type="molecule type" value="Genomic_DNA"/>
</dbReference>
<keyword evidence="1" id="KW-0677">Repeat</keyword>
<evidence type="ECO:0000313" key="5">
    <source>
        <dbReference type="Proteomes" id="UP001409291"/>
    </source>
</evidence>
<dbReference type="SMART" id="SM00028">
    <property type="entry name" value="TPR"/>
    <property type="match status" value="7"/>
</dbReference>
<evidence type="ECO:0000256" key="1">
    <source>
        <dbReference type="ARBA" id="ARBA00022737"/>
    </source>
</evidence>
<proteinExistence type="predicted"/>
<comment type="caution">
    <text evidence="4">The sequence shown here is derived from an EMBL/GenBank/DDBJ whole genome shotgun (WGS) entry which is preliminary data.</text>
</comment>
<dbReference type="Pfam" id="PF13432">
    <property type="entry name" value="TPR_16"/>
    <property type="match status" value="1"/>
</dbReference>
<dbReference type="Pfam" id="PF00515">
    <property type="entry name" value="TPR_1"/>
    <property type="match status" value="1"/>
</dbReference>
<dbReference type="SUPFAM" id="SSF48452">
    <property type="entry name" value="TPR-like"/>
    <property type="match status" value="1"/>
</dbReference>
<dbReference type="Proteomes" id="UP001409291">
    <property type="component" value="Unassembled WGS sequence"/>
</dbReference>
<accession>A0ABV0BN83</accession>
<keyword evidence="2 3" id="KW-0802">TPR repeat</keyword>
<evidence type="ECO:0000256" key="3">
    <source>
        <dbReference type="PROSITE-ProRule" id="PRU00339"/>
    </source>
</evidence>
<dbReference type="InterPro" id="IPR011990">
    <property type="entry name" value="TPR-like_helical_dom_sf"/>
</dbReference>
<feature type="repeat" description="TPR" evidence="3">
    <location>
        <begin position="286"/>
        <end position="319"/>
    </location>
</feature>
<reference evidence="4 5" key="1">
    <citation type="submission" date="2024-04" db="EMBL/GenBank/DDBJ databases">
        <title>WGS of bacteria from Torrens River.</title>
        <authorList>
            <person name="Wyrsch E.R."/>
            <person name="Drigo B."/>
        </authorList>
    </citation>
    <scope>NUCLEOTIDE SEQUENCE [LARGE SCALE GENOMIC DNA]</scope>
    <source>
        <strain evidence="4 5">TWI391</strain>
    </source>
</reference>
<dbReference type="RefSeq" id="WP_346580533.1">
    <property type="nucleotide sequence ID" value="NZ_JBDJLH010000005.1"/>
</dbReference>
<dbReference type="InterPro" id="IPR050498">
    <property type="entry name" value="Ycf3"/>
</dbReference>
<gene>
    <name evidence="4" type="ORF">ABE541_02830</name>
</gene>
<dbReference type="PANTHER" id="PTHR44858">
    <property type="entry name" value="TETRATRICOPEPTIDE REPEAT PROTEIN 6"/>
    <property type="match status" value="1"/>
</dbReference>
<dbReference type="InterPro" id="IPR019734">
    <property type="entry name" value="TPR_rpt"/>
</dbReference>
<name>A0ABV0BN83_9SPHI</name>
<dbReference type="Gene3D" id="1.25.40.10">
    <property type="entry name" value="Tetratricopeptide repeat domain"/>
    <property type="match status" value="4"/>
</dbReference>
<feature type="repeat" description="TPR" evidence="3">
    <location>
        <begin position="218"/>
        <end position="251"/>
    </location>
</feature>
<dbReference type="Pfam" id="PF13181">
    <property type="entry name" value="TPR_8"/>
    <property type="match status" value="1"/>
</dbReference>
<sequence>MNVVSTLLLACMLGTGCVVDAQEIENIVEGEVFTSTKSSEDMYQLVWKLYKSNKHEEALKLIDKLIAQDKTISAYYELKCYILIALKRNATIIETATKGIALDPDNHSFYDIRGNTYYFDLKPELARSDYQKVLQLEKNNARYYNNYLKLLNEMRKDDELINVFKLFENSMVSGEDIKEPRFIADVYFYGALAYQRQKDNLRAVDLLGNAIKKSPEAAMYYNNRGLIFQDLNKLEAAKKDLDKAIELDRDNPVYYENRYAIFFDLKKYQEAQNDLLKVISLGNSDLDIYAALALTYDVLNNYPKAAEYYDLVLRKNPNQTMILSNYAYALFELNQLSKAIEMFERALVTDSAEVDILVGLAVLYHVDGKENKSKDLFQDIKIKTKYEAKKQLLETLEKEDYRFSLKFKAAWENCFSD</sequence>
<evidence type="ECO:0000313" key="4">
    <source>
        <dbReference type="EMBL" id="MEN5376186.1"/>
    </source>
</evidence>
<keyword evidence="5" id="KW-1185">Reference proteome</keyword>
<protein>
    <submittedName>
        <fullName evidence="4">Tetratricopeptide repeat protein</fullName>
    </submittedName>
</protein>
<feature type="repeat" description="TPR" evidence="3">
    <location>
        <begin position="320"/>
        <end position="353"/>
    </location>
</feature>
<dbReference type="PROSITE" id="PS50005">
    <property type="entry name" value="TPR"/>
    <property type="match status" value="3"/>
</dbReference>